<keyword evidence="2" id="KW-0560">Oxidoreductase</keyword>
<dbReference type="AlphaFoldDB" id="A0A382DK35"/>
<dbReference type="InterPro" id="IPR002347">
    <property type="entry name" value="SDR_fam"/>
</dbReference>
<dbReference type="Pfam" id="PF13561">
    <property type="entry name" value="adh_short_C2"/>
    <property type="match status" value="1"/>
</dbReference>
<evidence type="ECO:0008006" key="4">
    <source>
        <dbReference type="Google" id="ProtNLM"/>
    </source>
</evidence>
<sequence>MDLGLRDKIVLVTGGAKGIGAATVKAFLAEDSKVVLVDRDADEGSALSKSSGSKVSFIEADLTNLKSCKEAVEQTVSLFGGLDVLVNNAGFNDGLGLETSPEDFMTSVQNNLLHVYAMTHYALPQIRKGPGCILNLGSKVSVTGQGQTSAYAAAKGAISALTREWAVALAPDKIRVNCVIPAECLTDQYEQFFQSQTDPDAAKKAIADLVPFAQRLTTPEEIAQTIVFLASECSSHTTGQLVYVDGGYTHFDRAVGHDHNKW</sequence>
<accession>A0A382DK35</accession>
<dbReference type="CDD" id="cd05233">
    <property type="entry name" value="SDR_c"/>
    <property type="match status" value="1"/>
</dbReference>
<dbReference type="PANTHER" id="PTHR24321">
    <property type="entry name" value="DEHYDROGENASES, SHORT CHAIN"/>
    <property type="match status" value="1"/>
</dbReference>
<protein>
    <recommendedName>
        <fullName evidence="4">Short chain dehydrogenase</fullName>
    </recommendedName>
</protein>
<dbReference type="PROSITE" id="PS00061">
    <property type="entry name" value="ADH_SHORT"/>
    <property type="match status" value="1"/>
</dbReference>
<dbReference type="GO" id="GO:0016491">
    <property type="term" value="F:oxidoreductase activity"/>
    <property type="evidence" value="ECO:0007669"/>
    <property type="project" value="UniProtKB-KW"/>
</dbReference>
<dbReference type="EMBL" id="UINC01039617">
    <property type="protein sequence ID" value="SVB38364.1"/>
    <property type="molecule type" value="Genomic_DNA"/>
</dbReference>
<dbReference type="InterPro" id="IPR020904">
    <property type="entry name" value="Sc_DH/Rdtase_CS"/>
</dbReference>
<name>A0A382DK35_9ZZZZ</name>
<dbReference type="PRINTS" id="PR00080">
    <property type="entry name" value="SDRFAMILY"/>
</dbReference>
<dbReference type="SUPFAM" id="SSF51735">
    <property type="entry name" value="NAD(P)-binding Rossmann-fold domains"/>
    <property type="match status" value="1"/>
</dbReference>
<dbReference type="FunFam" id="3.40.50.720:FF:000084">
    <property type="entry name" value="Short-chain dehydrogenase reductase"/>
    <property type="match status" value="1"/>
</dbReference>
<dbReference type="InterPro" id="IPR036291">
    <property type="entry name" value="NAD(P)-bd_dom_sf"/>
</dbReference>
<evidence type="ECO:0000313" key="3">
    <source>
        <dbReference type="EMBL" id="SVB38364.1"/>
    </source>
</evidence>
<dbReference type="Gene3D" id="3.40.50.720">
    <property type="entry name" value="NAD(P)-binding Rossmann-like Domain"/>
    <property type="match status" value="1"/>
</dbReference>
<proteinExistence type="inferred from homology"/>
<dbReference type="PRINTS" id="PR00081">
    <property type="entry name" value="GDHRDH"/>
</dbReference>
<organism evidence="3">
    <name type="scientific">marine metagenome</name>
    <dbReference type="NCBI Taxonomy" id="408172"/>
    <lineage>
        <taxon>unclassified sequences</taxon>
        <taxon>metagenomes</taxon>
        <taxon>ecological metagenomes</taxon>
    </lineage>
</organism>
<comment type="similarity">
    <text evidence="1">Belongs to the short-chain dehydrogenases/reductases (SDR) family.</text>
</comment>
<reference evidence="3" key="1">
    <citation type="submission" date="2018-05" db="EMBL/GenBank/DDBJ databases">
        <authorList>
            <person name="Lanie J.A."/>
            <person name="Ng W.-L."/>
            <person name="Kazmierczak K.M."/>
            <person name="Andrzejewski T.M."/>
            <person name="Davidsen T.M."/>
            <person name="Wayne K.J."/>
            <person name="Tettelin H."/>
            <person name="Glass J.I."/>
            <person name="Rusch D."/>
            <person name="Podicherti R."/>
            <person name="Tsui H.-C.T."/>
            <person name="Winkler M.E."/>
        </authorList>
    </citation>
    <scope>NUCLEOTIDE SEQUENCE</scope>
</reference>
<dbReference type="NCBIfam" id="NF006384">
    <property type="entry name" value="PRK08628.1"/>
    <property type="match status" value="1"/>
</dbReference>
<gene>
    <name evidence="3" type="ORF">METZ01_LOCUS191218</name>
</gene>
<dbReference type="PANTHER" id="PTHR24321:SF8">
    <property type="entry name" value="ESTRADIOL 17-BETA-DEHYDROGENASE 8-RELATED"/>
    <property type="match status" value="1"/>
</dbReference>
<evidence type="ECO:0000256" key="2">
    <source>
        <dbReference type="ARBA" id="ARBA00023002"/>
    </source>
</evidence>
<evidence type="ECO:0000256" key="1">
    <source>
        <dbReference type="ARBA" id="ARBA00006484"/>
    </source>
</evidence>